<dbReference type="Gene3D" id="3.90.1140.10">
    <property type="entry name" value="Cyclic phosphodiesterase"/>
    <property type="match status" value="1"/>
</dbReference>
<dbReference type="PANTHER" id="PTHR35561:SF1">
    <property type="entry name" value="RNA 2',3'-CYCLIC PHOSPHODIESTERASE"/>
    <property type="match status" value="1"/>
</dbReference>
<dbReference type="PANTHER" id="PTHR35561">
    <property type="entry name" value="RNA 2',3'-CYCLIC PHOSPHODIESTERASE"/>
    <property type="match status" value="1"/>
</dbReference>
<feature type="domain" description="Phosphoesterase HXTX" evidence="3">
    <location>
        <begin position="10"/>
        <end position="84"/>
    </location>
</feature>
<name>A0A1M6PWV2_9BACT</name>
<dbReference type="InterPro" id="IPR004175">
    <property type="entry name" value="RNA_CPDase"/>
</dbReference>
<feature type="active site" description="Proton donor" evidence="2">
    <location>
        <position position="36"/>
    </location>
</feature>
<keyword evidence="1 2" id="KW-0378">Hydrolase</keyword>
<organism evidence="4 5">
    <name type="scientific">Rhodothermus profundi</name>
    <dbReference type="NCBI Taxonomy" id="633813"/>
    <lineage>
        <taxon>Bacteria</taxon>
        <taxon>Pseudomonadati</taxon>
        <taxon>Rhodothermota</taxon>
        <taxon>Rhodothermia</taxon>
        <taxon>Rhodothermales</taxon>
        <taxon>Rhodothermaceae</taxon>
        <taxon>Rhodothermus</taxon>
    </lineage>
</organism>
<dbReference type="EC" id="3.1.4.58" evidence="2"/>
<reference evidence="5" key="1">
    <citation type="submission" date="2016-11" db="EMBL/GenBank/DDBJ databases">
        <authorList>
            <person name="Varghese N."/>
            <person name="Submissions S."/>
        </authorList>
    </citation>
    <scope>NUCLEOTIDE SEQUENCE [LARGE SCALE GENOMIC DNA]</scope>
    <source>
        <strain evidence="5">DSM 22212</strain>
    </source>
</reference>
<evidence type="ECO:0000256" key="2">
    <source>
        <dbReference type="HAMAP-Rule" id="MF_01940"/>
    </source>
</evidence>
<feature type="short sequence motif" description="HXTX 2" evidence="2">
    <location>
        <begin position="120"/>
        <end position="123"/>
    </location>
</feature>
<dbReference type="SUPFAM" id="SSF55144">
    <property type="entry name" value="LigT-like"/>
    <property type="match status" value="1"/>
</dbReference>
<dbReference type="EMBL" id="FRAU01000001">
    <property type="protein sequence ID" value="SHK12366.1"/>
    <property type="molecule type" value="Genomic_DNA"/>
</dbReference>
<dbReference type="InterPro" id="IPR014051">
    <property type="entry name" value="Phosphoesterase_HXTX"/>
</dbReference>
<gene>
    <name evidence="4" type="ORF">SAMN04488087_0363</name>
</gene>
<comment type="catalytic activity">
    <reaction evidence="2">
        <text>a 3'-end 2',3'-cyclophospho-ribonucleotide-RNA + H2O = a 3'-end 2'-phospho-ribonucleotide-RNA + H(+)</text>
        <dbReference type="Rhea" id="RHEA:11828"/>
        <dbReference type="Rhea" id="RHEA-COMP:10464"/>
        <dbReference type="Rhea" id="RHEA-COMP:17353"/>
        <dbReference type="ChEBI" id="CHEBI:15377"/>
        <dbReference type="ChEBI" id="CHEBI:15378"/>
        <dbReference type="ChEBI" id="CHEBI:83064"/>
        <dbReference type="ChEBI" id="CHEBI:173113"/>
        <dbReference type="EC" id="3.1.4.58"/>
    </reaction>
</comment>
<keyword evidence="4" id="KW-0436">Ligase</keyword>
<feature type="short sequence motif" description="HXTX 1" evidence="2">
    <location>
        <begin position="36"/>
        <end position="39"/>
    </location>
</feature>
<proteinExistence type="inferred from homology"/>
<dbReference type="GO" id="GO:0004113">
    <property type="term" value="F:2',3'-cyclic-nucleotide 3'-phosphodiesterase activity"/>
    <property type="evidence" value="ECO:0007669"/>
    <property type="project" value="InterPro"/>
</dbReference>
<dbReference type="Proteomes" id="UP000185812">
    <property type="component" value="Unassembled WGS sequence"/>
</dbReference>
<evidence type="ECO:0000256" key="1">
    <source>
        <dbReference type="ARBA" id="ARBA00022801"/>
    </source>
</evidence>
<evidence type="ECO:0000313" key="5">
    <source>
        <dbReference type="Proteomes" id="UP000185812"/>
    </source>
</evidence>
<feature type="domain" description="Phosphoesterase HXTX" evidence="3">
    <location>
        <begin position="91"/>
        <end position="168"/>
    </location>
</feature>
<sequence>MRLFIALDLPAAHKHQLYDLREPSWKARWVTPEQFHLTLRFLGSVEASLLPELTHSLATIKAPAFELAPRGLIALPSPARPRVLAAAVELHPALQALQAEIERRVVALGFAPEARPFRPHITLARLKQVPATAVRAFLQQHRDFSLPPFSVQAFHLYQSHLHPDGARYEMLYHFPLQG</sequence>
<evidence type="ECO:0000259" key="3">
    <source>
        <dbReference type="Pfam" id="PF02834"/>
    </source>
</evidence>
<keyword evidence="5" id="KW-1185">Reference proteome</keyword>
<dbReference type="GO" id="GO:0008664">
    <property type="term" value="F:RNA 2',3'-cyclic 3'-phosphodiesterase activity"/>
    <property type="evidence" value="ECO:0007669"/>
    <property type="project" value="UniProtKB-EC"/>
</dbReference>
<dbReference type="NCBIfam" id="TIGR02258">
    <property type="entry name" value="2_5_ligase"/>
    <property type="match status" value="1"/>
</dbReference>
<evidence type="ECO:0000313" key="4">
    <source>
        <dbReference type="EMBL" id="SHK12366.1"/>
    </source>
</evidence>
<dbReference type="InterPro" id="IPR009097">
    <property type="entry name" value="Cyclic_Pdiesterase"/>
</dbReference>
<feature type="active site" description="Proton acceptor" evidence="2">
    <location>
        <position position="120"/>
    </location>
</feature>
<dbReference type="AlphaFoldDB" id="A0A1M6PWV2"/>
<dbReference type="GO" id="GO:0016874">
    <property type="term" value="F:ligase activity"/>
    <property type="evidence" value="ECO:0007669"/>
    <property type="project" value="UniProtKB-KW"/>
</dbReference>
<protein>
    <recommendedName>
        <fullName evidence="2">RNA 2',3'-cyclic phosphodiesterase</fullName>
        <shortName evidence="2">RNA 2',3'-CPDase</shortName>
        <ecNumber evidence="2">3.1.4.58</ecNumber>
    </recommendedName>
</protein>
<comment type="function">
    <text evidence="2">Hydrolyzes RNA 2',3'-cyclic phosphodiester to an RNA 2'-phosphomonoester.</text>
</comment>
<accession>A0A1M6PWV2</accession>
<dbReference type="Pfam" id="PF02834">
    <property type="entry name" value="LigT_PEase"/>
    <property type="match status" value="2"/>
</dbReference>
<dbReference type="STRING" id="633813.SAMN04488087_0363"/>
<dbReference type="HAMAP" id="MF_01940">
    <property type="entry name" value="RNA_CPDase"/>
    <property type="match status" value="1"/>
</dbReference>
<comment type="similarity">
    <text evidence="2">Belongs to the 2H phosphoesterase superfamily. ThpR family.</text>
</comment>